<dbReference type="HOGENOM" id="CLU_142643_1_1_1"/>
<reference evidence="4" key="1">
    <citation type="journal article" date="2013" name="Science">
        <title>The Amborella genome and the evolution of flowering plants.</title>
        <authorList>
            <consortium name="Amborella Genome Project"/>
        </authorList>
    </citation>
    <scope>NUCLEOTIDE SEQUENCE [LARGE SCALE GENOMIC DNA]</scope>
</reference>
<gene>
    <name evidence="3" type="ORF">AMTR_s00090p00169760</name>
</gene>
<evidence type="ECO:0000313" key="3">
    <source>
        <dbReference type="EMBL" id="ERN01700.1"/>
    </source>
</evidence>
<dbReference type="Proteomes" id="UP000017836">
    <property type="component" value="Unassembled WGS sequence"/>
</dbReference>
<dbReference type="Pfam" id="PF02704">
    <property type="entry name" value="GASA"/>
    <property type="match status" value="1"/>
</dbReference>
<dbReference type="OMA" id="RNPRNLC"/>
<dbReference type="Gramene" id="ERN01700">
    <property type="protein sequence ID" value="ERN01700"/>
    <property type="gene ID" value="AMTR_s00090p00169760"/>
</dbReference>
<dbReference type="EMBL" id="KI394757">
    <property type="protein sequence ID" value="ERN01700.1"/>
    <property type="molecule type" value="Genomic_DNA"/>
</dbReference>
<accession>W1P433</accession>
<sequence>MQVSSEAEENNSRFSNIASATPAKPTYAPNPSPAPAPAPAPLLPPVDIKECPSLCEGRCLLHSRPNHCKRVCKTCCERCRCVPPGTAGNKKMCGKCYTDMTTHGNKLKCP</sequence>
<keyword evidence="4" id="KW-1185">Reference proteome</keyword>
<dbReference type="PANTHER" id="PTHR23201">
    <property type="entry name" value="EXTENSIN, PROLINE-RICH PROTEIN"/>
    <property type="match status" value="1"/>
</dbReference>
<dbReference type="AlphaFoldDB" id="W1P433"/>
<proteinExistence type="inferred from homology"/>
<dbReference type="STRING" id="13333.W1P433"/>
<evidence type="ECO:0000313" key="4">
    <source>
        <dbReference type="Proteomes" id="UP000017836"/>
    </source>
</evidence>
<dbReference type="InterPro" id="IPR003854">
    <property type="entry name" value="GASA"/>
</dbReference>
<protein>
    <recommendedName>
        <fullName evidence="5">Gibberellin regulated protein</fullName>
    </recommendedName>
</protein>
<feature type="region of interest" description="Disordered" evidence="2">
    <location>
        <begin position="1"/>
        <end position="41"/>
    </location>
</feature>
<dbReference type="PANTHER" id="PTHR23201:SF149">
    <property type="entry name" value="GIBBERELLIN STIMULATED TRANSCRIPT RELATED PROTEIN 2"/>
    <property type="match status" value="1"/>
</dbReference>
<dbReference type="eggNOG" id="ENOG502S9C8">
    <property type="taxonomic scope" value="Eukaryota"/>
</dbReference>
<comment type="similarity">
    <text evidence="1">Belongs to the GASA family.</text>
</comment>
<name>W1P433_AMBTC</name>
<organism evidence="3 4">
    <name type="scientific">Amborella trichopoda</name>
    <dbReference type="NCBI Taxonomy" id="13333"/>
    <lineage>
        <taxon>Eukaryota</taxon>
        <taxon>Viridiplantae</taxon>
        <taxon>Streptophyta</taxon>
        <taxon>Embryophyta</taxon>
        <taxon>Tracheophyta</taxon>
        <taxon>Spermatophyta</taxon>
        <taxon>Magnoliopsida</taxon>
        <taxon>Amborellales</taxon>
        <taxon>Amborellaceae</taxon>
        <taxon>Amborella</taxon>
    </lineage>
</organism>
<feature type="compositionally biased region" description="Pro residues" evidence="2">
    <location>
        <begin position="28"/>
        <end position="41"/>
    </location>
</feature>
<evidence type="ECO:0000256" key="1">
    <source>
        <dbReference type="ARBA" id="ARBA00010582"/>
    </source>
</evidence>
<evidence type="ECO:0008006" key="5">
    <source>
        <dbReference type="Google" id="ProtNLM"/>
    </source>
</evidence>
<evidence type="ECO:0000256" key="2">
    <source>
        <dbReference type="SAM" id="MobiDB-lite"/>
    </source>
</evidence>